<protein>
    <submittedName>
        <fullName evidence="1">Uncharacterized protein</fullName>
    </submittedName>
</protein>
<reference evidence="1" key="2">
    <citation type="submission" date="2020-09" db="EMBL/GenBank/DDBJ databases">
        <authorList>
            <person name="Sun Q."/>
            <person name="Ohkuma M."/>
        </authorList>
    </citation>
    <scope>NUCLEOTIDE SEQUENCE</scope>
    <source>
        <strain evidence="1">JCM 13064</strain>
    </source>
</reference>
<keyword evidence="2" id="KW-1185">Reference proteome</keyword>
<accession>A0A917QPI7</accession>
<dbReference type="AlphaFoldDB" id="A0A917QPI7"/>
<gene>
    <name evidence="1" type="ORF">GCM10007964_00980</name>
</gene>
<dbReference type="Proteomes" id="UP000645217">
    <property type="component" value="Unassembled WGS sequence"/>
</dbReference>
<comment type="caution">
    <text evidence="1">The sequence shown here is derived from an EMBL/GenBank/DDBJ whole genome shotgun (WGS) entry which is preliminary data.</text>
</comment>
<reference evidence="1" key="1">
    <citation type="journal article" date="2014" name="Int. J. Syst. Evol. Microbiol.">
        <title>Complete genome sequence of Corynebacterium casei LMG S-19264T (=DSM 44701T), isolated from a smear-ripened cheese.</title>
        <authorList>
            <consortium name="US DOE Joint Genome Institute (JGI-PGF)"/>
            <person name="Walter F."/>
            <person name="Albersmeier A."/>
            <person name="Kalinowski J."/>
            <person name="Ruckert C."/>
        </authorList>
    </citation>
    <scope>NUCLEOTIDE SEQUENCE</scope>
    <source>
        <strain evidence="1">JCM 13064</strain>
    </source>
</reference>
<dbReference type="RefSeq" id="WP_189160901.1">
    <property type="nucleotide sequence ID" value="NZ_BMNT01000001.1"/>
</dbReference>
<name>A0A917QPI7_9ACTN</name>
<organism evidence="1 2">
    <name type="scientific">Sphaerisporangium melleum</name>
    <dbReference type="NCBI Taxonomy" id="321316"/>
    <lineage>
        <taxon>Bacteria</taxon>
        <taxon>Bacillati</taxon>
        <taxon>Actinomycetota</taxon>
        <taxon>Actinomycetes</taxon>
        <taxon>Streptosporangiales</taxon>
        <taxon>Streptosporangiaceae</taxon>
        <taxon>Sphaerisporangium</taxon>
    </lineage>
</organism>
<sequence>MPEQTWRMYAHDRGGTFYHLGDRRYVEAHGLRDPIVEVEAREVEHDAPDGTHWGWLRTGEDTPIMIWPVRGMLSMCFPYGTDVEEQRGKGRVVRLAVRVVGEREDGVHVPH</sequence>
<evidence type="ECO:0000313" key="1">
    <source>
        <dbReference type="EMBL" id="GGK61657.1"/>
    </source>
</evidence>
<evidence type="ECO:0000313" key="2">
    <source>
        <dbReference type="Proteomes" id="UP000645217"/>
    </source>
</evidence>
<dbReference type="EMBL" id="BMNT01000001">
    <property type="protein sequence ID" value="GGK61657.1"/>
    <property type="molecule type" value="Genomic_DNA"/>
</dbReference>
<proteinExistence type="predicted"/>